<dbReference type="WBParaSite" id="ACRNAN_scaffold11035.g21242.t1">
    <property type="protein sequence ID" value="ACRNAN_scaffold11035.g21242.t1"/>
    <property type="gene ID" value="ACRNAN_scaffold11035.g21242"/>
</dbReference>
<keyword evidence="2" id="KW-1185">Reference proteome</keyword>
<dbReference type="AlphaFoldDB" id="A0A914CHY6"/>
<keyword evidence="1" id="KW-0472">Membrane</keyword>
<evidence type="ECO:0000313" key="3">
    <source>
        <dbReference type="WBParaSite" id="ACRNAN_scaffold11035.g21242.t1"/>
    </source>
</evidence>
<proteinExistence type="predicted"/>
<reference evidence="3" key="1">
    <citation type="submission" date="2022-11" db="UniProtKB">
        <authorList>
            <consortium name="WormBaseParasite"/>
        </authorList>
    </citation>
    <scope>IDENTIFICATION</scope>
</reference>
<organism evidence="2 3">
    <name type="scientific">Acrobeloides nanus</name>
    <dbReference type="NCBI Taxonomy" id="290746"/>
    <lineage>
        <taxon>Eukaryota</taxon>
        <taxon>Metazoa</taxon>
        <taxon>Ecdysozoa</taxon>
        <taxon>Nematoda</taxon>
        <taxon>Chromadorea</taxon>
        <taxon>Rhabditida</taxon>
        <taxon>Tylenchina</taxon>
        <taxon>Cephalobomorpha</taxon>
        <taxon>Cephaloboidea</taxon>
        <taxon>Cephalobidae</taxon>
        <taxon>Acrobeloides</taxon>
    </lineage>
</organism>
<evidence type="ECO:0000313" key="2">
    <source>
        <dbReference type="Proteomes" id="UP000887540"/>
    </source>
</evidence>
<name>A0A914CHY6_9BILA</name>
<dbReference type="Proteomes" id="UP000887540">
    <property type="component" value="Unplaced"/>
</dbReference>
<keyword evidence="1" id="KW-0812">Transmembrane</keyword>
<sequence length="85" mass="10223">MCFWQYRRNMKSSHYQEYFRNRKERAGFIIILLNFLSLIAWLTVLIPFLLYIFLPRSGFTYKAAVIIQDMSRWTSKVVVGHAIDE</sequence>
<feature type="transmembrane region" description="Helical" evidence="1">
    <location>
        <begin position="28"/>
        <end position="54"/>
    </location>
</feature>
<keyword evidence="1" id="KW-1133">Transmembrane helix</keyword>
<protein>
    <submittedName>
        <fullName evidence="3">Uncharacterized protein</fullName>
    </submittedName>
</protein>
<evidence type="ECO:0000256" key="1">
    <source>
        <dbReference type="SAM" id="Phobius"/>
    </source>
</evidence>
<accession>A0A914CHY6</accession>